<proteinExistence type="predicted"/>
<keyword evidence="1" id="KW-1133">Transmembrane helix</keyword>
<keyword evidence="1" id="KW-0812">Transmembrane</keyword>
<evidence type="ECO:0000313" key="2">
    <source>
        <dbReference type="EMBL" id="CBH76147.1"/>
    </source>
</evidence>
<gene>
    <name evidence="2" type="ORF">CARN1_0627</name>
</gene>
<sequence length="89" mass="9317">MDGGDEQVVVSGSLSYQEKPLSAYQVDHTTTRIFVLSILAVIAITIVATFVVFGLDAANQDTVQATREIATAVITGLIGVLAGASLKHK</sequence>
<dbReference type="EMBL" id="CABL01000019">
    <property type="protein sequence ID" value="CBH76147.1"/>
    <property type="molecule type" value="Genomic_DNA"/>
</dbReference>
<organism evidence="2">
    <name type="scientific">mine drainage metagenome</name>
    <dbReference type="NCBI Taxonomy" id="410659"/>
    <lineage>
        <taxon>unclassified sequences</taxon>
        <taxon>metagenomes</taxon>
        <taxon>ecological metagenomes</taxon>
    </lineage>
</organism>
<reference evidence="2" key="1">
    <citation type="submission" date="2009-10" db="EMBL/GenBank/DDBJ databases">
        <title>Diversity of trophic interactions inside an arsenic-rich microbial ecosystem.</title>
        <authorList>
            <person name="Bertin P.N."/>
            <person name="Heinrich-Salmeron A."/>
            <person name="Pelletier E."/>
            <person name="Goulhen-Chollet F."/>
            <person name="Arsene-Ploetze F."/>
            <person name="Gallien S."/>
            <person name="Calteau A."/>
            <person name="Vallenet D."/>
            <person name="Casiot C."/>
            <person name="Chane-Woon-Ming B."/>
            <person name="Giloteaux L."/>
            <person name="Barakat M."/>
            <person name="Bonnefoy V."/>
            <person name="Bruneel O."/>
            <person name="Chandler M."/>
            <person name="Cleiss J."/>
            <person name="Duran R."/>
            <person name="Elbaz-Poulichet F."/>
            <person name="Fonknechten N."/>
            <person name="Lauga B."/>
            <person name="Mornico D."/>
            <person name="Ortet P."/>
            <person name="Schaeffer C."/>
            <person name="Siguier P."/>
            <person name="Alexander Thil Smith A."/>
            <person name="Van Dorsselaer A."/>
            <person name="Weissenbach J."/>
            <person name="Medigue C."/>
            <person name="Le Paslier D."/>
        </authorList>
    </citation>
    <scope>NUCLEOTIDE SEQUENCE</scope>
</reference>
<comment type="caution">
    <text evidence="2">The sequence shown here is derived from an EMBL/GenBank/DDBJ whole genome shotgun (WGS) entry which is preliminary data.</text>
</comment>
<keyword evidence="1" id="KW-0472">Membrane</keyword>
<accession>E6PI57</accession>
<protein>
    <submittedName>
        <fullName evidence="2">Uncharacterized protein</fullName>
    </submittedName>
</protein>
<feature type="transmembrane region" description="Helical" evidence="1">
    <location>
        <begin position="69"/>
        <end position="86"/>
    </location>
</feature>
<evidence type="ECO:0000256" key="1">
    <source>
        <dbReference type="SAM" id="Phobius"/>
    </source>
</evidence>
<name>E6PI57_9ZZZZ</name>
<dbReference type="AlphaFoldDB" id="E6PI57"/>
<feature type="transmembrane region" description="Helical" evidence="1">
    <location>
        <begin position="33"/>
        <end position="57"/>
    </location>
</feature>